<reference evidence="4 5" key="1">
    <citation type="journal article" date="2012" name="J. Bacteriol.">
        <title>Complete genome sequence of Nocardia brasiliensis HUJEG-1.</title>
        <authorList>
            <person name="Vera-Cabrera L."/>
            <person name="Ortiz-Lopez R."/>
            <person name="Elizondo-Gonzalez R."/>
            <person name="Perez-Maya A.A."/>
            <person name="Ocampo-Candiani J."/>
        </authorList>
    </citation>
    <scope>NUCLEOTIDE SEQUENCE [LARGE SCALE GENOMIC DNA]</scope>
    <source>
        <strain evidence="5">ATCC 700358</strain>
    </source>
</reference>
<organism evidence="4 5">
    <name type="scientific">Nocardia brasiliensis (strain ATCC 700358 / HUJEG-1)</name>
    <dbReference type="NCBI Taxonomy" id="1133849"/>
    <lineage>
        <taxon>Bacteria</taxon>
        <taxon>Bacillati</taxon>
        <taxon>Actinomycetota</taxon>
        <taxon>Actinomycetes</taxon>
        <taxon>Mycobacteriales</taxon>
        <taxon>Nocardiaceae</taxon>
        <taxon>Nocardia</taxon>
    </lineage>
</organism>
<dbReference type="HOGENOM" id="CLU_006533_0_1_11"/>
<dbReference type="eggNOG" id="COG0661">
    <property type="taxonomic scope" value="Bacteria"/>
</dbReference>
<dbReference type="Pfam" id="PF03109">
    <property type="entry name" value="ABC1"/>
    <property type="match status" value="1"/>
</dbReference>
<accession>K0EW21</accession>
<dbReference type="STRING" id="1133849.O3I_030395"/>
<dbReference type="Proteomes" id="UP000006304">
    <property type="component" value="Chromosome"/>
</dbReference>
<dbReference type="SUPFAM" id="SSF56112">
    <property type="entry name" value="Protein kinase-like (PK-like)"/>
    <property type="match status" value="1"/>
</dbReference>
<dbReference type="Gene3D" id="1.10.510.10">
    <property type="entry name" value="Transferase(Phosphotransferase) domain 1"/>
    <property type="match status" value="1"/>
</dbReference>
<dbReference type="InterPro" id="IPR011009">
    <property type="entry name" value="Kinase-like_dom_sf"/>
</dbReference>
<evidence type="ECO:0000313" key="4">
    <source>
        <dbReference type="EMBL" id="AFU04028.1"/>
    </source>
</evidence>
<dbReference type="AlphaFoldDB" id="K0EW21"/>
<comment type="similarity">
    <text evidence="1">Belongs to the protein kinase superfamily. ADCK protein kinase family.</text>
</comment>
<evidence type="ECO:0000256" key="2">
    <source>
        <dbReference type="SAM" id="MobiDB-lite"/>
    </source>
</evidence>
<feature type="region of interest" description="Disordered" evidence="2">
    <location>
        <begin position="36"/>
        <end position="55"/>
    </location>
</feature>
<dbReference type="PANTHER" id="PTHR10566:SF113">
    <property type="entry name" value="PROTEIN ACTIVITY OF BC1 COMPLEX KINASE 7, CHLOROPLASTIC"/>
    <property type="match status" value="1"/>
</dbReference>
<name>K0EW21_NOCB7</name>
<sequence length="500" mass="54484">MHLPRPDTLDPPVVPITARTPILCSGMQAVARAVSERPGARTDDGGSMAPAGATTPLRLQPVSIGTETARVGATLWQATRGGARLLFTRRDGRPLANRAAHEARNRFAALGPTYVKLGQLIASSPGVFPETLSNEFRTLLDRVPPADPAAIRTLLTEQLGAPPAQLFAHFDPAPIASASIAQVHRATLHSGTDVVVKIQRPGIKARLAADLQILERAAQLLELSEYGRMLGARDIVADFAANLNDEIDFHTEATAMTEWPRFITNTPFAAQVRVPRVYPEFSTTKVLTMEYIDAVRIDDVAAVRAAGFEGAALLKTILLSLLESAFRAGLFHGDLHAGNVLVDAAGKVVFLDWGIVGRFDDRTRLLLRRLVVELMVHNDFEAAGHTIFDMGAVRRPGNVKRAARDIRSVTAPLQKSDLGALSYTQLGRRLAEVARIYEAKLPRELVLVGKQLLYVERYMKLLAPQWKPLEDPDVLGFMAGLLTKGETASAVPRRKQRLAE</sequence>
<evidence type="ECO:0000313" key="5">
    <source>
        <dbReference type="Proteomes" id="UP000006304"/>
    </source>
</evidence>
<gene>
    <name evidence="4" type="ORF">O3I_030395</name>
</gene>
<dbReference type="EMBL" id="CP003876">
    <property type="protein sequence ID" value="AFU04028.1"/>
    <property type="molecule type" value="Genomic_DNA"/>
</dbReference>
<proteinExistence type="inferred from homology"/>
<dbReference type="InterPro" id="IPR050154">
    <property type="entry name" value="UbiB_kinase"/>
</dbReference>
<dbReference type="KEGG" id="nbr:O3I_030395"/>
<protein>
    <submittedName>
        <fullName evidence="4">ABC-1 domain-containing protein</fullName>
    </submittedName>
</protein>
<dbReference type="PANTHER" id="PTHR10566">
    <property type="entry name" value="CHAPERONE-ACTIVITY OF BC1 COMPLEX CABC1 -RELATED"/>
    <property type="match status" value="1"/>
</dbReference>
<dbReference type="InterPro" id="IPR004147">
    <property type="entry name" value="ABC1_dom"/>
</dbReference>
<keyword evidence="5" id="KW-1185">Reference proteome</keyword>
<evidence type="ECO:0000256" key="1">
    <source>
        <dbReference type="ARBA" id="ARBA00009670"/>
    </source>
</evidence>
<dbReference type="CDD" id="cd05121">
    <property type="entry name" value="ABC1_ADCK3-like"/>
    <property type="match status" value="1"/>
</dbReference>
<feature type="domain" description="ABC1 atypical kinase-like" evidence="3">
    <location>
        <begin position="139"/>
        <end position="379"/>
    </location>
</feature>
<evidence type="ECO:0000259" key="3">
    <source>
        <dbReference type="Pfam" id="PF03109"/>
    </source>
</evidence>